<dbReference type="InterPro" id="IPR018531">
    <property type="entry name" value="DUF1993"/>
</dbReference>
<gene>
    <name evidence="1" type="ORF">FBEOM_4417</name>
</gene>
<evidence type="ECO:0000313" key="2">
    <source>
        <dbReference type="Proteomes" id="UP000730481"/>
    </source>
</evidence>
<evidence type="ECO:0000313" key="1">
    <source>
        <dbReference type="EMBL" id="KAF4341679.1"/>
    </source>
</evidence>
<dbReference type="PANTHER" id="PTHR36922">
    <property type="entry name" value="BLL2446 PROTEIN"/>
    <property type="match status" value="1"/>
</dbReference>
<dbReference type="AlphaFoldDB" id="A0A9P5AN71"/>
<dbReference type="SUPFAM" id="SSF56281">
    <property type="entry name" value="Metallo-hydrolase/oxidoreductase"/>
    <property type="match status" value="1"/>
</dbReference>
<proteinExistence type="predicted"/>
<dbReference type="InterPro" id="IPR036866">
    <property type="entry name" value="RibonucZ/Hydroxyglut_hydro"/>
</dbReference>
<dbReference type="Gene3D" id="1.20.120.450">
    <property type="entry name" value="dinb family like domain"/>
    <property type="match status" value="1"/>
</dbReference>
<dbReference type="SUPFAM" id="SSF109854">
    <property type="entry name" value="DinB/YfiT-like putative metalloenzymes"/>
    <property type="match status" value="1"/>
</dbReference>
<organism evidence="1 2">
    <name type="scientific">Fusarium beomiforme</name>
    <dbReference type="NCBI Taxonomy" id="44412"/>
    <lineage>
        <taxon>Eukaryota</taxon>
        <taxon>Fungi</taxon>
        <taxon>Dikarya</taxon>
        <taxon>Ascomycota</taxon>
        <taxon>Pezizomycotina</taxon>
        <taxon>Sordariomycetes</taxon>
        <taxon>Hypocreomycetidae</taxon>
        <taxon>Hypocreales</taxon>
        <taxon>Nectriaceae</taxon>
        <taxon>Fusarium</taxon>
        <taxon>Fusarium burgessii species complex</taxon>
    </lineage>
</organism>
<evidence type="ECO:0008006" key="3">
    <source>
        <dbReference type="Google" id="ProtNLM"/>
    </source>
</evidence>
<comment type="caution">
    <text evidence="1">The sequence shown here is derived from an EMBL/GenBank/DDBJ whole genome shotgun (WGS) entry which is preliminary data.</text>
</comment>
<dbReference type="Pfam" id="PF09351">
    <property type="entry name" value="DUF1993"/>
    <property type="match status" value="1"/>
</dbReference>
<reference evidence="1" key="2">
    <citation type="submission" date="2020-02" db="EMBL/GenBank/DDBJ databases">
        <title>Identification and distribution of gene clusters putatively required for synthesis of sphingolipid metabolism inhibitors in phylogenetically diverse species of the filamentous fungus Fusarium.</title>
        <authorList>
            <person name="Kim H.-S."/>
            <person name="Busman M."/>
            <person name="Brown D.W."/>
            <person name="Divon H."/>
            <person name="Uhlig S."/>
            <person name="Proctor R.H."/>
        </authorList>
    </citation>
    <scope>NUCLEOTIDE SEQUENCE</scope>
    <source>
        <strain evidence="1">NRRL 25174</strain>
    </source>
</reference>
<dbReference type="PANTHER" id="PTHR36922:SF1">
    <property type="entry name" value="DUF1993 DOMAIN-CONTAINING PROTEIN"/>
    <property type="match status" value="1"/>
</dbReference>
<dbReference type="Gene3D" id="3.60.15.10">
    <property type="entry name" value="Ribonuclease Z/Hydroxyacylglutathione hydrolase-like"/>
    <property type="match status" value="1"/>
</dbReference>
<dbReference type="OrthoDB" id="3481168at2759"/>
<dbReference type="EMBL" id="PVQB02000183">
    <property type="protein sequence ID" value="KAF4341679.1"/>
    <property type="molecule type" value="Genomic_DNA"/>
</dbReference>
<reference evidence="1" key="1">
    <citation type="journal article" date="2017" name="Mycologia">
        <title>Fusarium algeriense, sp. nov., a novel toxigenic crown rot pathogen of durum wheat from Algeria is nested in the Fusarium burgessii species complex.</title>
        <authorList>
            <person name="Laraba I."/>
            <person name="Keddad A."/>
            <person name="Boureghda H."/>
            <person name="Abdallah N."/>
            <person name="Vaughan M.M."/>
            <person name="Proctor R.H."/>
            <person name="Busman M."/>
            <person name="O'Donnell K."/>
        </authorList>
    </citation>
    <scope>NUCLEOTIDE SEQUENCE</scope>
    <source>
        <strain evidence="1">NRRL 25174</strain>
    </source>
</reference>
<sequence length="750" mass="84263">MPTSLYDLIIPTFIKGLQTFDHVLTKAEEYAKEKGLNADDVFPQAKLIDDQNPLVFQVQNTTKVLQITVGRLTGTEPTLFENNEKTIADLHARLQKALDLVKGIKPEDVNSREDVVVEHPWGGKTLKLTVKEAALFHGQTNFFFHIVTGYSILRAKGVPVGKADYLGNFLAHHTFSKRNGRLRPSSNLCSASERDVFSIHILNSYTHLLTIAMKVIRCVLLILGLASSSFAHVKDVSSQANDILDKTIAALGGKKYNELEQVVYESHRIYRSRSLMQSYNIDRADVSAATSGTQNISFNLGMWSFLQMRVDRHVQPSHSWGWASPLLQPMDFSLIVFEALGADVDNGYACFISGNNEVVMPRNVTSGYVELRDSKLDILLIINPDTSLPYIVRTTENHPIYGNCTKDIYLSDYKSVEGVQFPHSFQTVNDAKKRISAVLEDFVIDKVKINPGISMLLFQPFPATKPEDRDIHPEENPDVPLGLVTDYSSSLLGSAVKNVSLGALKSSTPVSLPQVHWLIIDDSHELGYKQMILEFENEVIVCDAPPLWTKTVIQWVKREIGKKITHIAPSHHHRDHSGGVAEYVAAGAKLIIPEMAVDYWSRVPGAEFITFKYVVHPPSRNPLTNLSQTHPYVHRDNKIQAWFNWADQAPHAADWTYVMVTERYPDSDSDIFVFEADTWEAGLSVDLGNQQQMRQWLDQILEDGLPRSATVMPTHGWITPLEQLINITAYPYPDFNISRWRSGAAVCDES</sequence>
<protein>
    <recommendedName>
        <fullName evidence="3">Metallo-beta-lactamase domain-containing protein</fullName>
    </recommendedName>
</protein>
<dbReference type="InterPro" id="IPR034660">
    <property type="entry name" value="DinB/YfiT-like"/>
</dbReference>
<keyword evidence="2" id="KW-1185">Reference proteome</keyword>
<accession>A0A9P5AN71</accession>
<name>A0A9P5AN71_9HYPO</name>
<dbReference type="Proteomes" id="UP000730481">
    <property type="component" value="Unassembled WGS sequence"/>
</dbReference>